<dbReference type="AlphaFoldDB" id="A0A0D2DAW8"/>
<dbReference type="PRINTS" id="PR00448">
    <property type="entry name" value="NSFATTACHMNT"/>
</dbReference>
<dbReference type="GO" id="GO:0031201">
    <property type="term" value="C:SNARE complex"/>
    <property type="evidence" value="ECO:0007669"/>
    <property type="project" value="TreeGrafter"/>
</dbReference>
<name>A0A0D2DAW8_9EURO</name>
<evidence type="ECO:0000313" key="8">
    <source>
        <dbReference type="EMBL" id="KIW59437.1"/>
    </source>
</evidence>
<reference evidence="8 9" key="1">
    <citation type="submission" date="2015-01" db="EMBL/GenBank/DDBJ databases">
        <title>The Genome Sequence of Exophiala xenobiotica CBS118157.</title>
        <authorList>
            <consortium name="The Broad Institute Genomics Platform"/>
            <person name="Cuomo C."/>
            <person name="de Hoog S."/>
            <person name="Gorbushina A."/>
            <person name="Stielow B."/>
            <person name="Teixiera M."/>
            <person name="Abouelleil A."/>
            <person name="Chapman S.B."/>
            <person name="Priest M."/>
            <person name="Young S.K."/>
            <person name="Wortman J."/>
            <person name="Nusbaum C."/>
            <person name="Birren B."/>
        </authorList>
    </citation>
    <scope>NUCLEOTIDE SEQUENCE [LARGE SCALE GENOMIC DNA]</scope>
    <source>
        <strain evidence="8 9">CBS 118157</strain>
    </source>
</reference>
<comment type="function">
    <text evidence="7">Required for vesicular transport between the endoplasmic reticulum and the Golgi apparatus.</text>
</comment>
<keyword evidence="3 7" id="KW-0813">Transport</keyword>
<keyword evidence="5 7" id="KW-0653">Protein transport</keyword>
<dbReference type="OrthoDB" id="9984275at2759"/>
<dbReference type="GeneID" id="25325794"/>
<evidence type="ECO:0000256" key="2">
    <source>
        <dbReference type="ARBA" id="ARBA00010050"/>
    </source>
</evidence>
<dbReference type="Pfam" id="PF14938">
    <property type="entry name" value="SNAP"/>
    <property type="match status" value="1"/>
</dbReference>
<keyword evidence="4 7" id="KW-0931">ER-Golgi transport</keyword>
<organism evidence="8 9">
    <name type="scientific">Exophiala xenobiotica</name>
    <dbReference type="NCBI Taxonomy" id="348802"/>
    <lineage>
        <taxon>Eukaryota</taxon>
        <taxon>Fungi</taxon>
        <taxon>Dikarya</taxon>
        <taxon>Ascomycota</taxon>
        <taxon>Pezizomycotina</taxon>
        <taxon>Eurotiomycetes</taxon>
        <taxon>Chaetothyriomycetidae</taxon>
        <taxon>Chaetothyriales</taxon>
        <taxon>Herpotrichiellaceae</taxon>
        <taxon>Exophiala</taxon>
    </lineage>
</organism>
<dbReference type="RefSeq" id="XP_013320021.1">
    <property type="nucleotide sequence ID" value="XM_013464567.1"/>
</dbReference>
<keyword evidence="6 7" id="KW-0472">Membrane</keyword>
<dbReference type="GO" id="GO:0035494">
    <property type="term" value="P:SNARE complex disassembly"/>
    <property type="evidence" value="ECO:0007669"/>
    <property type="project" value="TreeGrafter"/>
</dbReference>
<sequence>MAGDPRALLQKAEKAASGATGGFSFFGGRGEKWENAADLYTQAANAFRVQKQNLEAGKAFEKAASIQQTKLNEPDDMANTLTEAFKVYRKESPNDAARVLTTAITHYTTKGNFRRAATHQQNLAEVYEMEIGDQKKALEAYDTAAQWYESDNAEALANKLYLKVADLAALEGDYQNAISKLETVAKSSLNNNLMRWSVKDYFLKAGICHLAAGDQVATKRALEHYKELDNSFAGTRENMLLTDLVAAVEEGDQEGFADKLFQFDQLSKLDKWKTTLLLRVKNAIEKEEEDFS</sequence>
<keyword evidence="9" id="KW-1185">Reference proteome</keyword>
<evidence type="ECO:0000256" key="6">
    <source>
        <dbReference type="ARBA" id="ARBA00023136"/>
    </source>
</evidence>
<evidence type="ECO:0000313" key="9">
    <source>
        <dbReference type="Proteomes" id="UP000054342"/>
    </source>
</evidence>
<dbReference type="STRING" id="348802.A0A0D2DAW8"/>
<dbReference type="GO" id="GO:0019905">
    <property type="term" value="F:syntaxin binding"/>
    <property type="evidence" value="ECO:0007669"/>
    <property type="project" value="TreeGrafter"/>
</dbReference>
<dbReference type="HOGENOM" id="CLU_046329_1_0_1"/>
<evidence type="ECO:0000256" key="5">
    <source>
        <dbReference type="ARBA" id="ARBA00022927"/>
    </source>
</evidence>
<evidence type="ECO:0000256" key="3">
    <source>
        <dbReference type="ARBA" id="ARBA00022448"/>
    </source>
</evidence>
<dbReference type="Proteomes" id="UP000054342">
    <property type="component" value="Unassembled WGS sequence"/>
</dbReference>
<protein>
    <recommendedName>
        <fullName evidence="10">Vesicular-fusion protein sec17</fullName>
    </recommendedName>
</protein>
<accession>A0A0D2DAW8</accession>
<dbReference type="Gene3D" id="1.25.40.10">
    <property type="entry name" value="Tetratricopeptide repeat domain"/>
    <property type="match status" value="1"/>
</dbReference>
<evidence type="ECO:0008006" key="10">
    <source>
        <dbReference type="Google" id="ProtNLM"/>
    </source>
</evidence>
<evidence type="ECO:0000256" key="4">
    <source>
        <dbReference type="ARBA" id="ARBA00022892"/>
    </source>
</evidence>
<gene>
    <name evidence="8" type="ORF">PV05_03886</name>
</gene>
<evidence type="ECO:0000256" key="1">
    <source>
        <dbReference type="ARBA" id="ARBA00004170"/>
    </source>
</evidence>
<evidence type="ECO:0000256" key="7">
    <source>
        <dbReference type="RuleBase" id="RU367013"/>
    </source>
</evidence>
<dbReference type="InterPro" id="IPR000744">
    <property type="entry name" value="NSF_attach"/>
</dbReference>
<dbReference type="GO" id="GO:0005774">
    <property type="term" value="C:vacuolar membrane"/>
    <property type="evidence" value="ECO:0007669"/>
    <property type="project" value="TreeGrafter"/>
</dbReference>
<dbReference type="PANTHER" id="PTHR13768">
    <property type="entry name" value="SOLUBLE NSF ATTACHMENT PROTEIN SNAP"/>
    <property type="match status" value="1"/>
</dbReference>
<dbReference type="SUPFAM" id="SSF48452">
    <property type="entry name" value="TPR-like"/>
    <property type="match status" value="1"/>
</dbReference>
<comment type="subcellular location">
    <subcellularLocation>
        <location evidence="1 7">Membrane</location>
        <topology evidence="1 7">Peripheral membrane protein</topology>
    </subcellularLocation>
</comment>
<dbReference type="FunFam" id="1.25.40.10:FF:000049">
    <property type="entry name" value="Alpha-soluble NSF attachment protein-like"/>
    <property type="match status" value="1"/>
</dbReference>
<dbReference type="InterPro" id="IPR011990">
    <property type="entry name" value="TPR-like_helical_dom_sf"/>
</dbReference>
<comment type="similarity">
    <text evidence="2 7">Belongs to the SNAP family.</text>
</comment>
<proteinExistence type="inferred from homology"/>
<dbReference type="PANTHER" id="PTHR13768:SF8">
    <property type="entry name" value="ALPHA-SOLUBLE NSF ATTACHMENT PROTEIN"/>
    <property type="match status" value="1"/>
</dbReference>
<dbReference type="CDD" id="cd15832">
    <property type="entry name" value="SNAP"/>
    <property type="match status" value="1"/>
</dbReference>
<dbReference type="GO" id="GO:0005483">
    <property type="term" value="F:soluble NSF attachment protein activity"/>
    <property type="evidence" value="ECO:0007669"/>
    <property type="project" value="TreeGrafter"/>
</dbReference>
<dbReference type="EMBL" id="KN847318">
    <property type="protein sequence ID" value="KIW59437.1"/>
    <property type="molecule type" value="Genomic_DNA"/>
</dbReference>
<dbReference type="GO" id="GO:0006886">
    <property type="term" value="P:intracellular protein transport"/>
    <property type="evidence" value="ECO:0007669"/>
    <property type="project" value="UniProtKB-UniRule"/>
</dbReference>